<gene>
    <name evidence="1" type="ORF">LOK49_LG02G01924</name>
</gene>
<sequence>MANPSFIPPMVSQPQRLLQILAKILRLHSPIDLLKSRLQSPLKIKIESKAKNPQKNAAHLQQGIGLLLSAWTALQMAFENYCGGPDSLSSKIPTTRLRYFLLPQPIQRVLSKQLYADSREMNDYA</sequence>
<name>A0ACC0II79_9ERIC</name>
<reference evidence="1 2" key="1">
    <citation type="journal article" date="2022" name="Plant J.">
        <title>Chromosome-level genome of Camellia lanceoleosa provides a valuable resource for understanding genome evolution and self-incompatibility.</title>
        <authorList>
            <person name="Gong W."/>
            <person name="Xiao S."/>
            <person name="Wang L."/>
            <person name="Liao Z."/>
            <person name="Chang Y."/>
            <person name="Mo W."/>
            <person name="Hu G."/>
            <person name="Li W."/>
            <person name="Zhao G."/>
            <person name="Zhu H."/>
            <person name="Hu X."/>
            <person name="Ji K."/>
            <person name="Xiang X."/>
            <person name="Song Q."/>
            <person name="Yuan D."/>
            <person name="Jin S."/>
            <person name="Zhang L."/>
        </authorList>
    </citation>
    <scope>NUCLEOTIDE SEQUENCE [LARGE SCALE GENOMIC DNA]</scope>
    <source>
        <strain evidence="1">SQ_2022a</strain>
    </source>
</reference>
<comment type="caution">
    <text evidence="1">The sequence shown here is derived from an EMBL/GenBank/DDBJ whole genome shotgun (WGS) entry which is preliminary data.</text>
</comment>
<dbReference type="Proteomes" id="UP001060215">
    <property type="component" value="Chromosome 3"/>
</dbReference>
<dbReference type="EMBL" id="CM045760">
    <property type="protein sequence ID" value="KAI8025175.1"/>
    <property type="molecule type" value="Genomic_DNA"/>
</dbReference>
<protein>
    <submittedName>
        <fullName evidence="1">Uncharacterized protein</fullName>
    </submittedName>
</protein>
<accession>A0ACC0II79</accession>
<keyword evidence="2" id="KW-1185">Reference proteome</keyword>
<proteinExistence type="predicted"/>
<evidence type="ECO:0000313" key="1">
    <source>
        <dbReference type="EMBL" id="KAI8025175.1"/>
    </source>
</evidence>
<evidence type="ECO:0000313" key="2">
    <source>
        <dbReference type="Proteomes" id="UP001060215"/>
    </source>
</evidence>
<organism evidence="1 2">
    <name type="scientific">Camellia lanceoleosa</name>
    <dbReference type="NCBI Taxonomy" id="1840588"/>
    <lineage>
        <taxon>Eukaryota</taxon>
        <taxon>Viridiplantae</taxon>
        <taxon>Streptophyta</taxon>
        <taxon>Embryophyta</taxon>
        <taxon>Tracheophyta</taxon>
        <taxon>Spermatophyta</taxon>
        <taxon>Magnoliopsida</taxon>
        <taxon>eudicotyledons</taxon>
        <taxon>Gunneridae</taxon>
        <taxon>Pentapetalae</taxon>
        <taxon>asterids</taxon>
        <taxon>Ericales</taxon>
        <taxon>Theaceae</taxon>
        <taxon>Camellia</taxon>
    </lineage>
</organism>